<keyword evidence="2" id="KW-0472">Membrane</keyword>
<dbReference type="EMBL" id="SWKU01000015">
    <property type="protein sequence ID" value="KAF3000243.1"/>
    <property type="molecule type" value="Genomic_DNA"/>
</dbReference>
<reference evidence="4" key="1">
    <citation type="submission" date="2019-04" db="EMBL/GenBank/DDBJ databases">
        <title>Sequencing of skin fungus with MAO and IRED activity.</title>
        <authorList>
            <person name="Marsaioli A.J."/>
            <person name="Bonatto J.M.C."/>
            <person name="Reis Junior O."/>
        </authorList>
    </citation>
    <scope>NUCLEOTIDE SEQUENCE</scope>
    <source>
        <strain evidence="4">30M1</strain>
    </source>
</reference>
<sequence length="256" mass="26273">MKFVSTAIAAACFFKLALAQVSGQPTCYFANGTALPKNPTYLEYQACPGSSICCGLNRSNPANGDPANGFTRDECLPNGLCQNRETVNGVGKTSYWVDFCTNSDVTAPGCLDVCQQTKNVVGNTPMTPCDDASSTPASTGAADSSTQSSSKLSGGAIAGIVIGALAGIALLGAAIFFARRAAMWKKKASAASETGAVPPYTQPTDGYGAAGGYDAPVHDKTVQYAHHSEIDGGTAVQELPAETMGGELPTDAPKRK</sequence>
<dbReference type="PANTHER" id="PTHR16861">
    <property type="entry name" value="GLYCOPROTEIN 38"/>
    <property type="match status" value="1"/>
</dbReference>
<evidence type="ECO:0000256" key="1">
    <source>
        <dbReference type="SAM" id="MobiDB-lite"/>
    </source>
</evidence>
<evidence type="ECO:0000313" key="5">
    <source>
        <dbReference type="Proteomes" id="UP000801428"/>
    </source>
</evidence>
<feature type="region of interest" description="Disordered" evidence="1">
    <location>
        <begin position="125"/>
        <end position="150"/>
    </location>
</feature>
<comment type="caution">
    <text evidence="4">The sequence shown here is derived from an EMBL/GenBank/DDBJ whole genome shotgun (WGS) entry which is preliminary data.</text>
</comment>
<evidence type="ECO:0000256" key="3">
    <source>
        <dbReference type="SAM" id="SignalP"/>
    </source>
</evidence>
<protein>
    <submittedName>
        <fullName evidence="4">Uncharacterized protein</fullName>
    </submittedName>
</protein>
<organism evidence="4 5">
    <name type="scientific">Curvularia kusanoi</name>
    <name type="common">Cochliobolus kusanoi</name>
    <dbReference type="NCBI Taxonomy" id="90978"/>
    <lineage>
        <taxon>Eukaryota</taxon>
        <taxon>Fungi</taxon>
        <taxon>Dikarya</taxon>
        <taxon>Ascomycota</taxon>
        <taxon>Pezizomycotina</taxon>
        <taxon>Dothideomycetes</taxon>
        <taxon>Pleosporomycetidae</taxon>
        <taxon>Pleosporales</taxon>
        <taxon>Pleosporineae</taxon>
        <taxon>Pleosporaceae</taxon>
        <taxon>Curvularia</taxon>
    </lineage>
</organism>
<evidence type="ECO:0000313" key="4">
    <source>
        <dbReference type="EMBL" id="KAF3000243.1"/>
    </source>
</evidence>
<feature type="region of interest" description="Disordered" evidence="1">
    <location>
        <begin position="231"/>
        <end position="256"/>
    </location>
</feature>
<dbReference type="AlphaFoldDB" id="A0A9P4TCU2"/>
<gene>
    <name evidence="4" type="ORF">E8E13_007679</name>
</gene>
<feature type="signal peptide" evidence="3">
    <location>
        <begin position="1"/>
        <end position="19"/>
    </location>
</feature>
<feature type="compositionally biased region" description="Low complexity" evidence="1">
    <location>
        <begin position="137"/>
        <end position="150"/>
    </location>
</feature>
<accession>A0A9P4TCU2</accession>
<feature type="compositionally biased region" description="Polar residues" evidence="1">
    <location>
        <begin position="125"/>
        <end position="136"/>
    </location>
</feature>
<dbReference type="PANTHER" id="PTHR16861:SF4">
    <property type="entry name" value="SH3 DOMAIN PROTEIN (AFU_ORTHOLOGUE AFUA_1G13610)"/>
    <property type="match status" value="1"/>
</dbReference>
<keyword evidence="3" id="KW-0732">Signal</keyword>
<dbReference type="Proteomes" id="UP000801428">
    <property type="component" value="Unassembled WGS sequence"/>
</dbReference>
<dbReference type="OrthoDB" id="3691351at2759"/>
<keyword evidence="2" id="KW-1133">Transmembrane helix</keyword>
<evidence type="ECO:0000256" key="2">
    <source>
        <dbReference type="SAM" id="Phobius"/>
    </source>
</evidence>
<feature type="transmembrane region" description="Helical" evidence="2">
    <location>
        <begin position="156"/>
        <end position="178"/>
    </location>
</feature>
<proteinExistence type="predicted"/>
<keyword evidence="5" id="KW-1185">Reference proteome</keyword>
<keyword evidence="2" id="KW-0812">Transmembrane</keyword>
<feature type="chain" id="PRO_5040319389" evidence="3">
    <location>
        <begin position="20"/>
        <end position="256"/>
    </location>
</feature>
<name>A0A9P4TCU2_CURKU</name>